<dbReference type="EMBL" id="BPLR01001070">
    <property type="protein sequence ID" value="GIY99615.1"/>
    <property type="molecule type" value="Genomic_DNA"/>
</dbReference>
<dbReference type="AlphaFoldDB" id="A0AAV4Y0X1"/>
<evidence type="ECO:0000313" key="2">
    <source>
        <dbReference type="Proteomes" id="UP001054945"/>
    </source>
</evidence>
<sequence length="165" mass="19300">MVTFGGVKGVTFLISRVPRGGWKTFLLFLFHAQPYFTSNRGREAAFCQLRNDFNMLMLRWQHKRGSLSRNMRGTPRRTCGDGQPLSEFRFYFFFSQLQIEWLTCYYASPFKKACKSGISRVVELCSFLSTLEDTWRNASIRRQLCSERKALRCKVKRKVPKALLS</sequence>
<name>A0AAV4Y0X1_CAEEX</name>
<organism evidence="1 2">
    <name type="scientific">Caerostris extrusa</name>
    <name type="common">Bark spider</name>
    <name type="synonym">Caerostris bankana</name>
    <dbReference type="NCBI Taxonomy" id="172846"/>
    <lineage>
        <taxon>Eukaryota</taxon>
        <taxon>Metazoa</taxon>
        <taxon>Ecdysozoa</taxon>
        <taxon>Arthropoda</taxon>
        <taxon>Chelicerata</taxon>
        <taxon>Arachnida</taxon>
        <taxon>Araneae</taxon>
        <taxon>Araneomorphae</taxon>
        <taxon>Entelegynae</taxon>
        <taxon>Araneoidea</taxon>
        <taxon>Araneidae</taxon>
        <taxon>Caerostris</taxon>
    </lineage>
</organism>
<dbReference type="Proteomes" id="UP001054945">
    <property type="component" value="Unassembled WGS sequence"/>
</dbReference>
<comment type="caution">
    <text evidence="1">The sequence shown here is derived from an EMBL/GenBank/DDBJ whole genome shotgun (WGS) entry which is preliminary data.</text>
</comment>
<gene>
    <name evidence="1" type="ORF">CEXT_75441</name>
</gene>
<reference evidence="1 2" key="1">
    <citation type="submission" date="2021-06" db="EMBL/GenBank/DDBJ databases">
        <title>Caerostris extrusa draft genome.</title>
        <authorList>
            <person name="Kono N."/>
            <person name="Arakawa K."/>
        </authorList>
    </citation>
    <scope>NUCLEOTIDE SEQUENCE [LARGE SCALE GENOMIC DNA]</scope>
</reference>
<proteinExistence type="predicted"/>
<evidence type="ECO:0000313" key="1">
    <source>
        <dbReference type="EMBL" id="GIY99615.1"/>
    </source>
</evidence>
<keyword evidence="2" id="KW-1185">Reference proteome</keyword>
<accession>A0AAV4Y0X1</accession>
<protein>
    <submittedName>
        <fullName evidence="1">Uncharacterized protein</fullName>
    </submittedName>
</protein>